<evidence type="ECO:0000256" key="7">
    <source>
        <dbReference type="RuleBase" id="RU004326"/>
    </source>
</evidence>
<feature type="domain" description="Alpha-D-phosphohexomutase alpha/beta/alpha" evidence="9">
    <location>
        <begin position="9"/>
        <end position="138"/>
    </location>
</feature>
<keyword evidence="3" id="KW-0597">Phosphoprotein</keyword>
<keyword evidence="6" id="KW-0413">Isomerase</keyword>
<protein>
    <submittedName>
        <fullName evidence="12">Phosphomannomutase/phosphoglucomutase</fullName>
    </submittedName>
</protein>
<organism evidence="12 13">
    <name type="scientific">Nitratidesulfovibrio oxamicus</name>
    <dbReference type="NCBI Taxonomy" id="32016"/>
    <lineage>
        <taxon>Bacteria</taxon>
        <taxon>Pseudomonadati</taxon>
        <taxon>Thermodesulfobacteriota</taxon>
        <taxon>Desulfovibrionia</taxon>
        <taxon>Desulfovibrionales</taxon>
        <taxon>Desulfovibrionaceae</taxon>
        <taxon>Nitratidesulfovibrio</taxon>
    </lineage>
</organism>
<dbReference type="Pfam" id="PF02880">
    <property type="entry name" value="PGM_PMM_III"/>
    <property type="match status" value="1"/>
</dbReference>
<evidence type="ECO:0000259" key="8">
    <source>
        <dbReference type="Pfam" id="PF00408"/>
    </source>
</evidence>
<keyword evidence="13" id="KW-1185">Reference proteome</keyword>
<evidence type="ECO:0000313" key="12">
    <source>
        <dbReference type="EMBL" id="MBG3877218.1"/>
    </source>
</evidence>
<dbReference type="Pfam" id="PF02879">
    <property type="entry name" value="PGM_PMM_II"/>
    <property type="match status" value="1"/>
</dbReference>
<feature type="domain" description="Alpha-D-phosphohexomutase C-terminal" evidence="8">
    <location>
        <begin position="387"/>
        <end position="443"/>
    </location>
</feature>
<dbReference type="InterPro" id="IPR005841">
    <property type="entry name" value="Alpha-D-phosphohexomutase_SF"/>
</dbReference>
<dbReference type="InterPro" id="IPR036900">
    <property type="entry name" value="A-D-PHexomutase_C_sf"/>
</dbReference>
<reference evidence="12 13" key="1">
    <citation type="submission" date="2019-08" db="EMBL/GenBank/DDBJ databases">
        <authorList>
            <person name="Luo N."/>
        </authorList>
    </citation>
    <scope>NUCLEOTIDE SEQUENCE [LARGE SCALE GENOMIC DNA]</scope>
    <source>
        <strain evidence="12 13">NCIMB 9442</strain>
    </source>
</reference>
<evidence type="ECO:0000256" key="3">
    <source>
        <dbReference type="ARBA" id="ARBA00022553"/>
    </source>
</evidence>
<evidence type="ECO:0000256" key="5">
    <source>
        <dbReference type="ARBA" id="ARBA00022842"/>
    </source>
</evidence>
<dbReference type="Gene3D" id="3.30.310.50">
    <property type="entry name" value="Alpha-D-phosphohexomutase, C-terminal domain"/>
    <property type="match status" value="1"/>
</dbReference>
<keyword evidence="4 7" id="KW-0479">Metal-binding</keyword>
<dbReference type="InterPro" id="IPR016055">
    <property type="entry name" value="A-D-PHexomutase_a/b/a-I/II/III"/>
</dbReference>
<proteinExistence type="inferred from homology"/>
<feature type="domain" description="Alpha-D-phosphohexomutase alpha/beta/alpha" evidence="10">
    <location>
        <begin position="153"/>
        <end position="254"/>
    </location>
</feature>
<evidence type="ECO:0000256" key="2">
    <source>
        <dbReference type="ARBA" id="ARBA00010231"/>
    </source>
</evidence>
<dbReference type="InterPro" id="IPR005844">
    <property type="entry name" value="A-D-PHexomutase_a/b/a-I"/>
</dbReference>
<dbReference type="RefSeq" id="WP_196609214.1">
    <property type="nucleotide sequence ID" value="NZ_VRYY01000243.1"/>
</dbReference>
<dbReference type="Gene3D" id="3.40.120.10">
    <property type="entry name" value="Alpha-D-Glucose-1,6-Bisphosphate, subunit A, domain 3"/>
    <property type="match status" value="3"/>
</dbReference>
<accession>A0ABS0J450</accession>
<keyword evidence="5 7" id="KW-0460">Magnesium</keyword>
<evidence type="ECO:0000259" key="11">
    <source>
        <dbReference type="Pfam" id="PF02880"/>
    </source>
</evidence>
<dbReference type="PANTHER" id="PTHR43771:SF2">
    <property type="entry name" value="PHOSPHOMANNOMUTASE_PHOSPHOGLUCOMUTASE"/>
    <property type="match status" value="1"/>
</dbReference>
<dbReference type="InterPro" id="IPR005845">
    <property type="entry name" value="A-D-PHexomutase_a/b/a-II"/>
</dbReference>
<dbReference type="SUPFAM" id="SSF55957">
    <property type="entry name" value="Phosphoglucomutase, C-terminal domain"/>
    <property type="match status" value="1"/>
</dbReference>
<dbReference type="InterPro" id="IPR005846">
    <property type="entry name" value="A-D-PHexomutase_a/b/a-III"/>
</dbReference>
<dbReference type="PROSITE" id="PS00710">
    <property type="entry name" value="PGM_PMM"/>
    <property type="match status" value="1"/>
</dbReference>
<dbReference type="Pfam" id="PF02878">
    <property type="entry name" value="PGM_PMM_I"/>
    <property type="match status" value="1"/>
</dbReference>
<dbReference type="Proteomes" id="UP001194469">
    <property type="component" value="Unassembled WGS sequence"/>
</dbReference>
<gene>
    <name evidence="12" type="ORF">FVW20_09370</name>
</gene>
<dbReference type="PANTHER" id="PTHR43771">
    <property type="entry name" value="PHOSPHOMANNOMUTASE"/>
    <property type="match status" value="1"/>
</dbReference>
<dbReference type="SUPFAM" id="SSF53738">
    <property type="entry name" value="Phosphoglucomutase, first 3 domains"/>
    <property type="match status" value="3"/>
</dbReference>
<dbReference type="InterPro" id="IPR005843">
    <property type="entry name" value="A-D-PHexomutase_C"/>
</dbReference>
<dbReference type="Pfam" id="PF00408">
    <property type="entry name" value="PGM_PMM_IV"/>
    <property type="match status" value="1"/>
</dbReference>
<evidence type="ECO:0000256" key="4">
    <source>
        <dbReference type="ARBA" id="ARBA00022723"/>
    </source>
</evidence>
<dbReference type="PRINTS" id="PR00509">
    <property type="entry name" value="PGMPMM"/>
</dbReference>
<evidence type="ECO:0000256" key="6">
    <source>
        <dbReference type="ARBA" id="ARBA00023235"/>
    </source>
</evidence>
<sequence length="464" mass="50480">MKPISDRPFRAYDIRGIVDADFDAEWVERLGRACGTYLLERGISAAVVGHDCRHSSPAYHDALTAGLIACGIDVVSVGMVPTPLLYFAVRHLERQGGIMITASHNPPEYNGFKVWAGQTTIHTTEIRRIYEIFAAGRFASGKGVGCTMDIVPAYMEAVTQRVQLAPRARGPLKVVVDGGNGAGGELCADLLRRLGADVIEQYCDPDGAFPNHHPDPVVEANMRDLIARVASEGADLGIGLDGDADRLGAVDAQGRLLFGDELLSLFARDLLARVPGGEVMADVKCSHRLFRDIEAHGGKPTMWITGHSVMKARMLEVNAPLAGEMSGHMFFNEGWYGFDDAIYAAALLLRILSASDVPLTALPGWPPSHATPELHMSCPDELKFAVVRRAQEHFRALYDVNEIDGARITWPDGWALVRASNTQPVLVLRFEAETPERLAEIRTLVEAPLTAWIAEARAARDATA</sequence>
<comment type="cofactor">
    <cofactor evidence="1">
        <name>Mg(2+)</name>
        <dbReference type="ChEBI" id="CHEBI:18420"/>
    </cofactor>
</comment>
<comment type="similarity">
    <text evidence="2 7">Belongs to the phosphohexose mutase family.</text>
</comment>
<name>A0ABS0J450_9BACT</name>
<evidence type="ECO:0000313" key="13">
    <source>
        <dbReference type="Proteomes" id="UP001194469"/>
    </source>
</evidence>
<dbReference type="EMBL" id="VRYY01000243">
    <property type="protein sequence ID" value="MBG3877218.1"/>
    <property type="molecule type" value="Genomic_DNA"/>
</dbReference>
<evidence type="ECO:0000256" key="1">
    <source>
        <dbReference type="ARBA" id="ARBA00001946"/>
    </source>
</evidence>
<dbReference type="CDD" id="cd03089">
    <property type="entry name" value="PMM_PGM"/>
    <property type="match status" value="1"/>
</dbReference>
<evidence type="ECO:0000259" key="10">
    <source>
        <dbReference type="Pfam" id="PF02879"/>
    </source>
</evidence>
<feature type="domain" description="Alpha-D-phosphohexomutase alpha/beta/alpha" evidence="11">
    <location>
        <begin position="259"/>
        <end position="361"/>
    </location>
</feature>
<dbReference type="InterPro" id="IPR016066">
    <property type="entry name" value="A-D-PHexomutase_CS"/>
</dbReference>
<comment type="caution">
    <text evidence="12">The sequence shown here is derived from an EMBL/GenBank/DDBJ whole genome shotgun (WGS) entry which is preliminary data.</text>
</comment>
<evidence type="ECO:0000259" key="9">
    <source>
        <dbReference type="Pfam" id="PF02878"/>
    </source>
</evidence>